<dbReference type="Gene3D" id="1.20.5.190">
    <property type="match status" value="1"/>
</dbReference>
<dbReference type="SMART" id="SM00015">
    <property type="entry name" value="IQ"/>
    <property type="match status" value="2"/>
</dbReference>
<dbReference type="SUPFAM" id="SSF54928">
    <property type="entry name" value="RNA-binding domain, RBD"/>
    <property type="match status" value="2"/>
</dbReference>
<feature type="compositionally biased region" description="Polar residues" evidence="10">
    <location>
        <begin position="362"/>
        <end position="372"/>
    </location>
</feature>
<feature type="compositionally biased region" description="Low complexity" evidence="10">
    <location>
        <begin position="97"/>
        <end position="108"/>
    </location>
</feature>
<dbReference type="GO" id="GO:0005516">
    <property type="term" value="F:calmodulin binding"/>
    <property type="evidence" value="ECO:0007669"/>
    <property type="project" value="UniProtKB-KW"/>
</dbReference>
<feature type="domain" description="RRM" evidence="11">
    <location>
        <begin position="852"/>
        <end position="928"/>
    </location>
</feature>
<dbReference type="Pfam" id="PF00076">
    <property type="entry name" value="RRM_1"/>
    <property type="match status" value="3"/>
</dbReference>
<organism evidence="12 13">
    <name type="scientific">Arabidopsis thaliana</name>
    <name type="common">Mouse-ear cress</name>
    <dbReference type="NCBI Taxonomy" id="3702"/>
    <lineage>
        <taxon>Eukaryota</taxon>
        <taxon>Viridiplantae</taxon>
        <taxon>Streptophyta</taxon>
        <taxon>Embryophyta</taxon>
        <taxon>Tracheophyta</taxon>
        <taxon>Spermatophyta</taxon>
        <taxon>Magnoliopsida</taxon>
        <taxon>eudicotyledons</taxon>
        <taxon>Gunneridae</taxon>
        <taxon>Pentapetalae</taxon>
        <taxon>rosids</taxon>
        <taxon>malvids</taxon>
        <taxon>Brassicales</taxon>
        <taxon>Brassicaceae</taxon>
        <taxon>Camelineae</taxon>
        <taxon>Arabidopsis</taxon>
    </lineage>
</organism>
<dbReference type="Gene3D" id="3.30.70.330">
    <property type="match status" value="3"/>
</dbReference>
<feature type="compositionally biased region" description="Acidic residues" evidence="10">
    <location>
        <begin position="627"/>
        <end position="661"/>
    </location>
</feature>
<dbReference type="GO" id="GO:0005856">
    <property type="term" value="C:cytoskeleton"/>
    <property type="evidence" value="ECO:0007669"/>
    <property type="project" value="UniProtKB-SubCell"/>
</dbReference>
<feature type="region of interest" description="Disordered" evidence="10">
    <location>
        <begin position="259"/>
        <end position="290"/>
    </location>
</feature>
<name>A0A7G2EU46_ARATH</name>
<dbReference type="InterPro" id="IPR035979">
    <property type="entry name" value="RBD_domain_sf"/>
</dbReference>
<accession>A0A7G2EU46</accession>
<dbReference type="CDD" id="cd00590">
    <property type="entry name" value="RRM_SF"/>
    <property type="match status" value="1"/>
</dbReference>
<feature type="domain" description="RRM" evidence="11">
    <location>
        <begin position="756"/>
        <end position="838"/>
    </location>
</feature>
<dbReference type="SMART" id="SM00361">
    <property type="entry name" value="RRM_1"/>
    <property type="match status" value="1"/>
</dbReference>
<feature type="compositionally biased region" description="Polar residues" evidence="10">
    <location>
        <begin position="395"/>
        <end position="407"/>
    </location>
</feature>
<evidence type="ECO:0000256" key="10">
    <source>
        <dbReference type="SAM" id="MobiDB-lite"/>
    </source>
</evidence>
<sequence>MGKKSGSSSSWLTAVKRAFRSPTKKEHNNNAHGNEVDEDEDKKKEKRRWLFRKSTNHDSPMKISGAGKDAPALKSTETTTIINPTALSSVTEQRYDASTPPATVSAASETHPPSTTKELPNLTRRTYTAREDYAAVVIQTGFRGYLARRALRALKGLVKLQALVRGHNVRKQAKMTLRCMQALVRVQSRVLDQRKRLSHDGSRKSAFSDTQSVLESRYLQEISDRRSMSREGSSIAEDWDDRPHTIEEVKAMLQQRRDNALRRESNNSISQAFSHQVRRTRGSYSTGDEYEEERPKWLDRWMASKPWDKRASTDQRVPPVYKTVEIDTSQPYLTRGNSRTGASPSRSQRPSSPSRTSHHYQQHNFSSATPSPAKSRPIQIRSASPRIQRDDRSAYNYTSNTPSLRSNYSFTARSGYSVCTTTTTATNAALPNYMAITESAKARIRSQSAPRQRPSTPEKERISSARKRLSFPVPPLPQQMDGQSLRSPSFKSIGGSQLGALEQQSNYSSCCTESLGGGGEISPASTSDYRRCIRRTTEAKSLISHNTKYQFPQFENKHGLMSDARDNDDRVDFEEGSYSEMEDEVEEEQVEEYEEEEEEDDDDDDVGNQNAEEREVEDYGDTKGGDMEDVQEEIAEDDDNHIDIETADDDEKPPSPIDDEDREKYSHLLSLPPHGSEVFIGGLPRDVGEEDLRDLCEEIGEIFEVRLMKDRDSGDSKGYAFVAFKTKDVAQKAIEELHSKEFKGKTIRCSLSETKNRLFIGNIPKNWTEDEFRKVIEDVGPGVENIELIKDPTNTTRNRGFAFVLYYNNACADYSRQKMIDSNFKLEGNAPTVTWADPKSSPEHSAAAAQVKALYVKNIPENTSTEQLKELFQRHGEVTKIVTPPGKGGKRDFGFVHYAERSSALKAVKDTERYEVNGQPLEVVLAKPQAERKHDPSSYSYGAAPTPAPFVHPTFGGFAAAPYGAMGAGLGIAGSFSQPMIYGRGAMPTGMQMVPMLLPDGRVGYVLQQPGMPMAAAPPQRPRRNDRNNGSSGGSGRDNSHEHDGNRGGRRYRPY</sequence>
<feature type="compositionally biased region" description="Polar residues" evidence="10">
    <location>
        <begin position="480"/>
        <end position="490"/>
    </location>
</feature>
<evidence type="ECO:0000259" key="11">
    <source>
        <dbReference type="PROSITE" id="PS50102"/>
    </source>
</evidence>
<dbReference type="GO" id="GO:0003723">
    <property type="term" value="F:RNA binding"/>
    <property type="evidence" value="ECO:0007669"/>
    <property type="project" value="UniProtKB-UniRule"/>
</dbReference>
<proteinExistence type="inferred from homology"/>
<evidence type="ECO:0000256" key="8">
    <source>
        <dbReference type="ARBA" id="ARBA00024378"/>
    </source>
</evidence>
<keyword evidence="5 9" id="KW-0694">RNA-binding</keyword>
<dbReference type="FunFam" id="1.20.5.190:FF:000062">
    <property type="entry name" value="IQ-domain 11"/>
    <property type="match status" value="1"/>
</dbReference>
<evidence type="ECO:0000256" key="6">
    <source>
        <dbReference type="ARBA" id="ARBA00023212"/>
    </source>
</evidence>
<feature type="compositionally biased region" description="Acidic residues" evidence="10">
    <location>
        <begin position="575"/>
        <end position="606"/>
    </location>
</feature>
<feature type="region of interest" description="Disordered" evidence="10">
    <location>
        <begin position="1012"/>
        <end position="1055"/>
    </location>
</feature>
<evidence type="ECO:0000256" key="2">
    <source>
        <dbReference type="ARBA" id="ARBA00022490"/>
    </source>
</evidence>
<dbReference type="AlphaFoldDB" id="A0A7G2EU46"/>
<evidence type="ECO:0000256" key="4">
    <source>
        <dbReference type="ARBA" id="ARBA00022860"/>
    </source>
</evidence>
<dbReference type="InterPro" id="IPR012677">
    <property type="entry name" value="Nucleotide-bd_a/b_plait_sf"/>
</dbReference>
<comment type="subcellular location">
    <subcellularLocation>
        <location evidence="1">Cytoplasm</location>
        <location evidence="1">Cytoskeleton</location>
    </subcellularLocation>
</comment>
<dbReference type="Pfam" id="PF13178">
    <property type="entry name" value="DUF4005"/>
    <property type="match status" value="1"/>
</dbReference>
<feature type="domain" description="RRM" evidence="11">
    <location>
        <begin position="676"/>
        <end position="754"/>
    </location>
</feature>
<dbReference type="Proteomes" id="UP000516314">
    <property type="component" value="Chromosome 4"/>
</dbReference>
<evidence type="ECO:0000256" key="9">
    <source>
        <dbReference type="PROSITE-ProRule" id="PRU00176"/>
    </source>
</evidence>
<dbReference type="InterPro" id="IPR025064">
    <property type="entry name" value="DUF4005"/>
</dbReference>
<feature type="compositionally biased region" description="Polar residues" evidence="10">
    <location>
        <begin position="75"/>
        <end position="92"/>
    </location>
</feature>
<dbReference type="FunFam" id="3.30.70.330:FF:000259">
    <property type="entry name" value="RNA-binding (RRM/RBD/RNP motifs) family protein"/>
    <property type="match status" value="1"/>
</dbReference>
<comment type="subunit">
    <text evidence="8">Binds to multiple calmodulin (CaM) in the presence of Ca(2+) and CaM-like proteins.</text>
</comment>
<dbReference type="PROSITE" id="PS50096">
    <property type="entry name" value="IQ"/>
    <property type="match status" value="2"/>
</dbReference>
<feature type="compositionally biased region" description="Polar residues" evidence="10">
    <location>
        <begin position="326"/>
        <end position="342"/>
    </location>
</feature>
<feature type="region of interest" description="Disordered" evidence="10">
    <location>
        <begin position="441"/>
        <end position="495"/>
    </location>
</feature>
<keyword evidence="6" id="KW-0206">Cytoskeleton</keyword>
<evidence type="ECO:0000256" key="5">
    <source>
        <dbReference type="ARBA" id="ARBA00022884"/>
    </source>
</evidence>
<dbReference type="InterPro" id="IPR000504">
    <property type="entry name" value="RRM_dom"/>
</dbReference>
<dbReference type="EMBL" id="LR881469">
    <property type="protein sequence ID" value="CAD5326743.1"/>
    <property type="molecule type" value="Genomic_DNA"/>
</dbReference>
<feature type="compositionally biased region" description="Basic and acidic residues" evidence="10">
    <location>
        <begin position="1038"/>
        <end position="1047"/>
    </location>
</feature>
<dbReference type="FunFam" id="3.30.70.330:FF:000808">
    <property type="entry name" value="Heterogeneous nuclear ribonucleoprotein Q isoform A"/>
    <property type="match status" value="1"/>
</dbReference>
<feature type="region of interest" description="Disordered" evidence="10">
    <location>
        <begin position="575"/>
        <end position="661"/>
    </location>
</feature>
<comment type="similarity">
    <text evidence="7">Belongs to the IQD family.</text>
</comment>
<keyword evidence="3" id="KW-0677">Repeat</keyword>
<dbReference type="PROSITE" id="PS50102">
    <property type="entry name" value="RRM"/>
    <property type="match status" value="3"/>
</dbReference>
<protein>
    <submittedName>
        <fullName evidence="12">(thale cress) hypothetical protein</fullName>
    </submittedName>
</protein>
<dbReference type="Pfam" id="PF00612">
    <property type="entry name" value="IQ"/>
    <property type="match status" value="2"/>
</dbReference>
<feature type="compositionally biased region" description="Polar residues" evidence="10">
    <location>
        <begin position="1"/>
        <end position="12"/>
    </location>
</feature>
<dbReference type="InterPro" id="IPR000048">
    <property type="entry name" value="IQ_motif_EF-hand-BS"/>
</dbReference>
<gene>
    <name evidence="12" type="ORF">AT9943_LOCUS14488</name>
</gene>
<evidence type="ECO:0000313" key="13">
    <source>
        <dbReference type="Proteomes" id="UP000516314"/>
    </source>
</evidence>
<dbReference type="InterPro" id="IPR003954">
    <property type="entry name" value="RRM_euk-type"/>
</dbReference>
<dbReference type="SMART" id="SM00360">
    <property type="entry name" value="RRM"/>
    <property type="match status" value="3"/>
</dbReference>
<feature type="region of interest" description="Disordered" evidence="10">
    <location>
        <begin position="308"/>
        <end position="407"/>
    </location>
</feature>
<evidence type="ECO:0000313" key="12">
    <source>
        <dbReference type="EMBL" id="CAD5326743.1"/>
    </source>
</evidence>
<evidence type="ECO:0000256" key="7">
    <source>
        <dbReference type="ARBA" id="ARBA00024341"/>
    </source>
</evidence>
<evidence type="ECO:0000256" key="1">
    <source>
        <dbReference type="ARBA" id="ARBA00004245"/>
    </source>
</evidence>
<dbReference type="PANTHER" id="PTHR21245">
    <property type="entry name" value="HETEROGENEOUS NUCLEAR RIBONUCLEOPROTEIN"/>
    <property type="match status" value="1"/>
</dbReference>
<feature type="compositionally biased region" description="Low complexity" evidence="10">
    <location>
        <begin position="343"/>
        <end position="355"/>
    </location>
</feature>
<feature type="compositionally biased region" description="Polar residues" evidence="10">
    <location>
        <begin position="445"/>
        <end position="455"/>
    </location>
</feature>
<keyword evidence="2" id="KW-0963">Cytoplasm</keyword>
<reference evidence="12 13" key="1">
    <citation type="submission" date="2020-09" db="EMBL/GenBank/DDBJ databases">
        <authorList>
            <person name="Ashkenazy H."/>
        </authorList>
    </citation>
    <scope>NUCLEOTIDE SEQUENCE [LARGE SCALE GENOMIC DNA]</scope>
    <source>
        <strain evidence="13">cv. Cdm-0</strain>
    </source>
</reference>
<keyword evidence="4" id="KW-0112">Calmodulin-binding</keyword>
<feature type="region of interest" description="Disordered" evidence="10">
    <location>
        <begin position="1"/>
        <end position="119"/>
    </location>
</feature>
<evidence type="ECO:0000256" key="3">
    <source>
        <dbReference type="ARBA" id="ARBA00022737"/>
    </source>
</evidence>